<dbReference type="GO" id="GO:0005829">
    <property type="term" value="C:cytosol"/>
    <property type="evidence" value="ECO:0007669"/>
    <property type="project" value="TreeGrafter"/>
</dbReference>
<name>A0A1R7QH44_ACIJO</name>
<gene>
    <name evidence="4" type="primary">sfp</name>
    <name evidence="4" type="ORF">ACNJC6_03208</name>
</gene>
<organism evidence="4 5">
    <name type="scientific">Acinetobacter johnsonii</name>
    <dbReference type="NCBI Taxonomy" id="40214"/>
    <lineage>
        <taxon>Bacteria</taxon>
        <taxon>Pseudomonadati</taxon>
        <taxon>Pseudomonadota</taxon>
        <taxon>Gammaproteobacteria</taxon>
        <taxon>Moraxellales</taxon>
        <taxon>Moraxellaceae</taxon>
        <taxon>Acinetobacter</taxon>
    </lineage>
</organism>
<dbReference type="GO" id="GO:0019878">
    <property type="term" value="P:lysine biosynthetic process via aminoadipic acid"/>
    <property type="evidence" value="ECO:0007669"/>
    <property type="project" value="TreeGrafter"/>
</dbReference>
<sequence>MARTIRVELKKIEDIVQVDHSLSRVEQIAQRKQAIYQYRNQCLSEQRQMVVDDHSIALSETGKPYLLDQPSFHFNHSHSQNYYALATSERMQDLGVDVEELSRKVRFEALAKHAFHVEELRVWHQFDQDKAYWFKVWTTKEAVLKASGLGIRLNLNELNTQAHPTYNGGMCTHPLIGSFAYQNFELGDVMLTVAWRAEQSCRGYALPQIELVQHLHTDIKKPLD</sequence>
<dbReference type="InterPro" id="IPR050559">
    <property type="entry name" value="P-Pant_transferase_sf"/>
</dbReference>
<accession>A0A1R7QH44</accession>
<dbReference type="AlphaFoldDB" id="A0A1R7QH44"/>
<evidence type="ECO:0000256" key="1">
    <source>
        <dbReference type="ARBA" id="ARBA00010990"/>
    </source>
</evidence>
<protein>
    <submittedName>
        <fullName evidence="4">4'-phosphopantetheinyl transferase sfp</fullName>
        <ecNumber evidence="4">2.7.8.-</ecNumber>
    </submittedName>
</protein>
<dbReference type="EC" id="2.7.8.-" evidence="4"/>
<dbReference type="Gene3D" id="3.90.470.20">
    <property type="entry name" value="4'-phosphopantetheinyl transferase domain"/>
    <property type="match status" value="1"/>
</dbReference>
<comment type="similarity">
    <text evidence="1">Belongs to the P-Pant transferase superfamily. Gsp/Sfp/HetI/AcpT family.</text>
</comment>
<dbReference type="GO" id="GO:0008897">
    <property type="term" value="F:holo-[acyl-carrier-protein] synthase activity"/>
    <property type="evidence" value="ECO:0007669"/>
    <property type="project" value="InterPro"/>
</dbReference>
<dbReference type="PANTHER" id="PTHR12215">
    <property type="entry name" value="PHOSPHOPANTETHEINE TRANSFERASE"/>
    <property type="match status" value="1"/>
</dbReference>
<evidence type="ECO:0000313" key="5">
    <source>
        <dbReference type="Proteomes" id="UP000196240"/>
    </source>
</evidence>
<evidence type="ECO:0000313" key="4">
    <source>
        <dbReference type="EMBL" id="SJX23537.1"/>
    </source>
</evidence>
<dbReference type="InterPro" id="IPR037143">
    <property type="entry name" value="4-PPantetheinyl_Trfase_dom_sf"/>
</dbReference>
<dbReference type="EMBL" id="FUUY01000015">
    <property type="protein sequence ID" value="SJX23537.1"/>
    <property type="molecule type" value="Genomic_DNA"/>
</dbReference>
<evidence type="ECO:0000256" key="2">
    <source>
        <dbReference type="ARBA" id="ARBA00022679"/>
    </source>
</evidence>
<dbReference type="Proteomes" id="UP000196240">
    <property type="component" value="Unassembled WGS sequence"/>
</dbReference>
<evidence type="ECO:0000259" key="3">
    <source>
        <dbReference type="Pfam" id="PF01648"/>
    </source>
</evidence>
<dbReference type="PANTHER" id="PTHR12215:SF10">
    <property type="entry name" value="L-AMINOADIPATE-SEMIALDEHYDE DEHYDROGENASE-PHOSPHOPANTETHEINYL TRANSFERASE"/>
    <property type="match status" value="1"/>
</dbReference>
<feature type="domain" description="4'-phosphopantetheinyl transferase" evidence="3">
    <location>
        <begin position="94"/>
        <end position="169"/>
    </location>
</feature>
<keyword evidence="2 4" id="KW-0808">Transferase</keyword>
<dbReference type="Pfam" id="PF01648">
    <property type="entry name" value="ACPS"/>
    <property type="match status" value="1"/>
</dbReference>
<reference evidence="4 5" key="1">
    <citation type="submission" date="2017-02" db="EMBL/GenBank/DDBJ databases">
        <authorList>
            <person name="Peterson S.W."/>
        </authorList>
    </citation>
    <scope>NUCLEOTIDE SEQUENCE [LARGE SCALE GENOMIC DNA]</scope>
    <source>
        <strain evidence="4">C6</strain>
    </source>
</reference>
<proteinExistence type="inferred from homology"/>
<dbReference type="InterPro" id="IPR008278">
    <property type="entry name" value="4-PPantetheinyl_Trfase_dom"/>
</dbReference>
<dbReference type="RefSeq" id="WP_171304235.1">
    <property type="nucleotide sequence ID" value="NZ_FUUY01000015.1"/>
</dbReference>
<dbReference type="SUPFAM" id="SSF56214">
    <property type="entry name" value="4'-phosphopantetheinyl transferase"/>
    <property type="match status" value="2"/>
</dbReference>
<dbReference type="GO" id="GO:0000287">
    <property type="term" value="F:magnesium ion binding"/>
    <property type="evidence" value="ECO:0007669"/>
    <property type="project" value="InterPro"/>
</dbReference>